<dbReference type="Pfam" id="PF14322">
    <property type="entry name" value="SusD-like_3"/>
    <property type="match status" value="1"/>
</dbReference>
<dbReference type="PROSITE" id="PS51257">
    <property type="entry name" value="PROKAR_LIPOPROTEIN"/>
    <property type="match status" value="1"/>
</dbReference>
<evidence type="ECO:0000256" key="2">
    <source>
        <dbReference type="ARBA" id="ARBA00006275"/>
    </source>
</evidence>
<evidence type="ECO:0000256" key="1">
    <source>
        <dbReference type="ARBA" id="ARBA00004442"/>
    </source>
</evidence>
<comment type="similarity">
    <text evidence="2">Belongs to the SusD family.</text>
</comment>
<reference evidence="8" key="1">
    <citation type="journal article" date="2021" name="PeerJ">
        <title>Extensive microbial diversity within the chicken gut microbiome revealed by metagenomics and culture.</title>
        <authorList>
            <person name="Gilroy R."/>
            <person name="Ravi A."/>
            <person name="Getino M."/>
            <person name="Pursley I."/>
            <person name="Horton D.L."/>
            <person name="Alikhan N.F."/>
            <person name="Baker D."/>
            <person name="Gharbi K."/>
            <person name="Hall N."/>
            <person name="Watson M."/>
            <person name="Adriaenssens E.M."/>
            <person name="Foster-Nyarko E."/>
            <person name="Jarju S."/>
            <person name="Secka A."/>
            <person name="Antonio M."/>
            <person name="Oren A."/>
            <person name="Chaudhuri R.R."/>
            <person name="La Ragione R."/>
            <person name="Hildebrand F."/>
            <person name="Pallen M.J."/>
        </authorList>
    </citation>
    <scope>NUCLEOTIDE SEQUENCE</scope>
    <source>
        <strain evidence="8">4100</strain>
    </source>
</reference>
<evidence type="ECO:0000259" key="6">
    <source>
        <dbReference type="Pfam" id="PF07980"/>
    </source>
</evidence>
<evidence type="ECO:0000313" key="9">
    <source>
        <dbReference type="Proteomes" id="UP000711407"/>
    </source>
</evidence>
<feature type="domain" description="RagB/SusD" evidence="6">
    <location>
        <begin position="378"/>
        <end position="521"/>
    </location>
</feature>
<evidence type="ECO:0000256" key="5">
    <source>
        <dbReference type="ARBA" id="ARBA00023237"/>
    </source>
</evidence>
<dbReference type="InterPro" id="IPR033985">
    <property type="entry name" value="SusD-like_N"/>
</dbReference>
<evidence type="ECO:0000256" key="3">
    <source>
        <dbReference type="ARBA" id="ARBA00022729"/>
    </source>
</evidence>
<dbReference type="Pfam" id="PF07980">
    <property type="entry name" value="SusD_RagB"/>
    <property type="match status" value="1"/>
</dbReference>
<comment type="caution">
    <text evidence="8">The sequence shown here is derived from an EMBL/GenBank/DDBJ whole genome shotgun (WGS) entry which is preliminary data.</text>
</comment>
<dbReference type="GO" id="GO:0009279">
    <property type="term" value="C:cell outer membrane"/>
    <property type="evidence" value="ECO:0007669"/>
    <property type="project" value="UniProtKB-SubCell"/>
</dbReference>
<gene>
    <name evidence="8" type="ORF">K8V47_01435</name>
</gene>
<evidence type="ECO:0000259" key="7">
    <source>
        <dbReference type="Pfam" id="PF14322"/>
    </source>
</evidence>
<dbReference type="InterPro" id="IPR012944">
    <property type="entry name" value="SusD_RagB_dom"/>
</dbReference>
<feature type="domain" description="SusD-like N-terminal" evidence="7">
    <location>
        <begin position="81"/>
        <end position="229"/>
    </location>
</feature>
<keyword evidence="4" id="KW-0472">Membrane</keyword>
<sequence>MKSINKFLSIGLSALALAACNDLDQEIQGGYATTDQKTDLTEEFPEKLIAAVAGTTAVLNQYNAVYAYHFDFGYPSVMLALDSRGMDLVGTNSGYNWFSWANDMSDATITGRGTNLVWSYMYSQIYAANTLLKTTGNESDDATMKFYIAQAKAIRAFDYWVLAQLYQFNYVGHESQPCVPIITDLNVDEISAVGGAKRASVQDVYTQIMTDLNDAIDYLSAAQSAKVTPSSVLASKSKRLVSLATAYGLRARANLSMGKYLEAANDAQSAINAFDGAPASIEDVSKPCFWSIDENNWMWGIAINETDRVVTSGIVNWPSHMGSLCDNSYAQVGAWRMIAKNLYDQIPTKDARKGWWLSSSKKSANLTEEQQAYCKDSDMPAYTQVKFAPYQNQLANDLKGQDIPLMRIEEMYLIKAEGQAMGGDPEGAKKTLQQFVKAYRFKSYSCTATTPTAIQDEVWFQRRIELWGEGMSYFDIMRLKKPVDRRGGGWPANWVYNVPAESNVLRYPIPNSEIQANPMISEADNNPSSEMPSPVVE</sequence>
<organism evidence="8 9">
    <name type="scientific">Candidatus Amulumruptor caecigallinarius</name>
    <dbReference type="NCBI Taxonomy" id="2109911"/>
    <lineage>
        <taxon>Bacteria</taxon>
        <taxon>Pseudomonadati</taxon>
        <taxon>Bacteroidota</taxon>
        <taxon>Bacteroidia</taxon>
        <taxon>Bacteroidales</taxon>
        <taxon>Muribaculaceae</taxon>
        <taxon>Candidatus Amulumruptor</taxon>
    </lineage>
</organism>
<dbReference type="SUPFAM" id="SSF48452">
    <property type="entry name" value="TPR-like"/>
    <property type="match status" value="1"/>
</dbReference>
<dbReference type="Proteomes" id="UP000711407">
    <property type="component" value="Unassembled WGS sequence"/>
</dbReference>
<evidence type="ECO:0000256" key="4">
    <source>
        <dbReference type="ARBA" id="ARBA00023136"/>
    </source>
</evidence>
<keyword evidence="5" id="KW-0998">Cell outer membrane</keyword>
<evidence type="ECO:0000313" key="8">
    <source>
        <dbReference type="EMBL" id="HJE38415.1"/>
    </source>
</evidence>
<dbReference type="InterPro" id="IPR011990">
    <property type="entry name" value="TPR-like_helical_dom_sf"/>
</dbReference>
<name>A0A4Q0UB30_9BACT</name>
<proteinExistence type="inferred from homology"/>
<reference evidence="8" key="2">
    <citation type="submission" date="2021-09" db="EMBL/GenBank/DDBJ databases">
        <authorList>
            <person name="Gilroy R."/>
        </authorList>
    </citation>
    <scope>NUCLEOTIDE SEQUENCE</scope>
    <source>
        <strain evidence="8">4100</strain>
    </source>
</reference>
<comment type="subcellular location">
    <subcellularLocation>
        <location evidence="1">Cell outer membrane</location>
    </subcellularLocation>
</comment>
<dbReference type="AlphaFoldDB" id="A0A4Q0UB30"/>
<dbReference type="Gene3D" id="1.25.40.390">
    <property type="match status" value="1"/>
</dbReference>
<accession>A0A4Q0UB30</accession>
<protein>
    <submittedName>
        <fullName evidence="8">RagB/SusD family nutrient uptake outer membrane protein</fullName>
    </submittedName>
</protein>
<keyword evidence="3" id="KW-0732">Signal</keyword>
<dbReference type="EMBL" id="DYXT01000011">
    <property type="protein sequence ID" value="HJE38415.1"/>
    <property type="molecule type" value="Genomic_DNA"/>
</dbReference>